<feature type="compositionally biased region" description="Pro residues" evidence="1">
    <location>
        <begin position="336"/>
        <end position="346"/>
    </location>
</feature>
<name>A0ABP1PU87_9HEXA</name>
<sequence>MAWTNLLCFCFLQFIFVQIFVGVKSDKLETEDDKLISHLLNTSGNNGDAEGSQVSQILKAIEVAEIRNKTSTPVSAPKISSRNGQEDSEYDEVIEYLERSFREAHGIDKNGQKVTPAEKRSHHHHEPALENLLWGTAKAVWNVGSPVFYRTSAGRKISLIQDTVTLPIRTFGWLRKRFLDLTRNPHRRRLIPRSHHHYNHDHDLHDHDHGWGWGEGPVYVRYEPENSLFHSWLKYLYRAIKPAVITKIRLKQRLVTTKFRVLRFLFRFLKAAKVQKILGAVRAISNRIVKAKLRPDVVVLKEAPKGWHSRWKLWPSWTTTPAPVKSGWKSSSWMTGPPPGWSPTPAPTHSYGVPPPKHTPYSSYRAPPPPKQGYSANNIPEIIYGAPSEAPTNFQRYTYQDATPPPEPSPPVAYSNYHDPSQVLTAPSDNHVSQVELPSYAKYLSQLGIDPANLESLDSTRSMRQSEKEEDVPYVIPDNSETSSDDSTDRMEDAKEKKMQ</sequence>
<comment type="caution">
    <text evidence="3">The sequence shown here is derived from an EMBL/GenBank/DDBJ whole genome shotgun (WGS) entry which is preliminary data.</text>
</comment>
<gene>
    <name evidence="3" type="ORF">ODALV1_LOCUS2516</name>
</gene>
<dbReference type="EMBL" id="CAXLJM020000007">
    <property type="protein sequence ID" value="CAL8073154.1"/>
    <property type="molecule type" value="Genomic_DNA"/>
</dbReference>
<feature type="region of interest" description="Disordered" evidence="1">
    <location>
        <begin position="335"/>
        <end position="378"/>
    </location>
</feature>
<accession>A0ABP1PU87</accession>
<feature type="chain" id="PRO_5046533642" evidence="2">
    <location>
        <begin position="26"/>
        <end position="500"/>
    </location>
</feature>
<organism evidence="3 4">
    <name type="scientific">Orchesella dallaii</name>
    <dbReference type="NCBI Taxonomy" id="48710"/>
    <lineage>
        <taxon>Eukaryota</taxon>
        <taxon>Metazoa</taxon>
        <taxon>Ecdysozoa</taxon>
        <taxon>Arthropoda</taxon>
        <taxon>Hexapoda</taxon>
        <taxon>Collembola</taxon>
        <taxon>Entomobryomorpha</taxon>
        <taxon>Entomobryoidea</taxon>
        <taxon>Orchesellidae</taxon>
        <taxon>Orchesellinae</taxon>
        <taxon>Orchesella</taxon>
    </lineage>
</organism>
<reference evidence="3 4" key="1">
    <citation type="submission" date="2024-08" db="EMBL/GenBank/DDBJ databases">
        <authorList>
            <person name="Cucini C."/>
            <person name="Frati F."/>
        </authorList>
    </citation>
    <scope>NUCLEOTIDE SEQUENCE [LARGE SCALE GENOMIC DNA]</scope>
</reference>
<keyword evidence="2" id="KW-0732">Signal</keyword>
<evidence type="ECO:0000313" key="4">
    <source>
        <dbReference type="Proteomes" id="UP001642540"/>
    </source>
</evidence>
<proteinExistence type="predicted"/>
<feature type="compositionally biased region" description="Basic and acidic residues" evidence="1">
    <location>
        <begin position="487"/>
        <end position="500"/>
    </location>
</feature>
<feature type="signal peptide" evidence="2">
    <location>
        <begin position="1"/>
        <end position="25"/>
    </location>
</feature>
<dbReference type="Proteomes" id="UP001642540">
    <property type="component" value="Unassembled WGS sequence"/>
</dbReference>
<feature type="region of interest" description="Disordered" evidence="1">
    <location>
        <begin position="455"/>
        <end position="500"/>
    </location>
</feature>
<evidence type="ECO:0000256" key="1">
    <source>
        <dbReference type="SAM" id="MobiDB-lite"/>
    </source>
</evidence>
<evidence type="ECO:0000313" key="3">
    <source>
        <dbReference type="EMBL" id="CAL8073154.1"/>
    </source>
</evidence>
<protein>
    <submittedName>
        <fullName evidence="3">Uncharacterized protein</fullName>
    </submittedName>
</protein>
<evidence type="ECO:0000256" key="2">
    <source>
        <dbReference type="SAM" id="SignalP"/>
    </source>
</evidence>
<keyword evidence="4" id="KW-1185">Reference proteome</keyword>
<feature type="region of interest" description="Disordered" evidence="1">
    <location>
        <begin position="398"/>
        <end position="426"/>
    </location>
</feature>